<dbReference type="EMBL" id="GL377317">
    <property type="protein sequence ID" value="EFI91408.1"/>
    <property type="molecule type" value="Genomic_DNA"/>
</dbReference>
<evidence type="ECO:0000313" key="6">
    <source>
        <dbReference type="EMBL" id="EFI91408.1"/>
    </source>
</evidence>
<feature type="domain" description="NADP-dependent oxidoreductase" evidence="5">
    <location>
        <begin position="19"/>
        <end position="287"/>
    </location>
</feature>
<keyword evidence="7" id="KW-1185">Reference proteome</keyword>
<dbReference type="OMA" id="WPPFLYD"/>
<accession>D8QKV6</accession>
<dbReference type="GO" id="GO:0016616">
    <property type="term" value="F:oxidoreductase activity, acting on the CH-OH group of donors, NAD or NADP as acceptor"/>
    <property type="evidence" value="ECO:0007669"/>
    <property type="project" value="UniProtKB-ARBA"/>
</dbReference>
<protein>
    <recommendedName>
        <fullName evidence="5">NADP-dependent oxidoreductase domain-containing protein</fullName>
    </recommendedName>
</protein>
<evidence type="ECO:0000256" key="1">
    <source>
        <dbReference type="ARBA" id="ARBA00023002"/>
    </source>
</evidence>
<dbReference type="Proteomes" id="UP000007431">
    <property type="component" value="Unassembled WGS sequence"/>
</dbReference>
<evidence type="ECO:0000256" key="2">
    <source>
        <dbReference type="PIRSR" id="PIRSR000097-1"/>
    </source>
</evidence>
<dbReference type="InterPro" id="IPR023210">
    <property type="entry name" value="NADP_OxRdtase_dom"/>
</dbReference>
<feature type="binding site" evidence="3">
    <location>
        <position position="109"/>
    </location>
    <ligand>
        <name>substrate</name>
    </ligand>
</feature>
<keyword evidence="1" id="KW-0560">Oxidoreductase</keyword>
<dbReference type="Gene3D" id="3.20.20.100">
    <property type="entry name" value="NADP-dependent oxidoreductase domain"/>
    <property type="match status" value="1"/>
</dbReference>
<dbReference type="KEGG" id="scm:SCHCO_02644686"/>
<feature type="active site" description="Proton donor" evidence="2">
    <location>
        <position position="53"/>
    </location>
</feature>
<dbReference type="SUPFAM" id="SSF51430">
    <property type="entry name" value="NAD(P)-linked oxidoreductase"/>
    <property type="match status" value="1"/>
</dbReference>
<evidence type="ECO:0000313" key="7">
    <source>
        <dbReference type="Proteomes" id="UP000007431"/>
    </source>
</evidence>
<reference evidence="6 7" key="1">
    <citation type="journal article" date="2010" name="Nat. Biotechnol.">
        <title>Genome sequence of the model mushroom Schizophyllum commune.</title>
        <authorList>
            <person name="Ohm R.A."/>
            <person name="de Jong J.F."/>
            <person name="Lugones L.G."/>
            <person name="Aerts A."/>
            <person name="Kothe E."/>
            <person name="Stajich J.E."/>
            <person name="de Vries R.P."/>
            <person name="Record E."/>
            <person name="Levasseur A."/>
            <person name="Baker S.E."/>
            <person name="Bartholomew K.A."/>
            <person name="Coutinho P.M."/>
            <person name="Erdmann S."/>
            <person name="Fowler T.J."/>
            <person name="Gathman A.C."/>
            <person name="Lombard V."/>
            <person name="Henrissat B."/>
            <person name="Knabe N."/>
            <person name="Kuees U."/>
            <person name="Lilly W.W."/>
            <person name="Lindquist E."/>
            <person name="Lucas S."/>
            <person name="Magnuson J.K."/>
            <person name="Piumi F."/>
            <person name="Raudaskoski M."/>
            <person name="Salamov A."/>
            <person name="Schmutz J."/>
            <person name="Schwarze F.W.M.R."/>
            <person name="vanKuyk P.A."/>
            <person name="Horton J.S."/>
            <person name="Grigoriev I.V."/>
            <person name="Woesten H.A.B."/>
        </authorList>
    </citation>
    <scope>NUCLEOTIDE SEQUENCE [LARGE SCALE GENOMIC DNA]</scope>
    <source>
        <strain evidence="7">H4-8 / FGSC 9210</strain>
    </source>
</reference>
<dbReference type="InterPro" id="IPR020471">
    <property type="entry name" value="AKR"/>
</dbReference>
<dbReference type="eggNOG" id="KOG1577">
    <property type="taxonomic scope" value="Eukaryota"/>
</dbReference>
<dbReference type="InterPro" id="IPR036812">
    <property type="entry name" value="NAD(P)_OxRdtase_dom_sf"/>
</dbReference>
<name>D8QKV6_SCHCM</name>
<dbReference type="STRING" id="578458.D8QKV6"/>
<dbReference type="PRINTS" id="PR00069">
    <property type="entry name" value="ALDKETRDTASE"/>
</dbReference>
<dbReference type="Pfam" id="PF00248">
    <property type="entry name" value="Aldo_ket_red"/>
    <property type="match status" value="1"/>
</dbReference>
<dbReference type="VEuPathDB" id="FungiDB:SCHCODRAFT_02644686"/>
<dbReference type="PANTHER" id="PTHR11732">
    <property type="entry name" value="ALDO/KETO REDUCTASE"/>
    <property type="match status" value="1"/>
</dbReference>
<evidence type="ECO:0000256" key="4">
    <source>
        <dbReference type="PIRSR" id="PIRSR000097-3"/>
    </source>
</evidence>
<dbReference type="InterPro" id="IPR018170">
    <property type="entry name" value="Aldo/ket_reductase_CS"/>
</dbReference>
<dbReference type="HOGENOM" id="CLU_023205_0_0_1"/>
<proteinExistence type="predicted"/>
<dbReference type="InParanoid" id="D8QKV6"/>
<dbReference type="RefSeq" id="XP_003026311.1">
    <property type="nucleotide sequence ID" value="XM_003026265.1"/>
</dbReference>
<dbReference type="PIRSF" id="PIRSF000097">
    <property type="entry name" value="AKR"/>
    <property type="match status" value="1"/>
</dbReference>
<gene>
    <name evidence="6" type="ORF">SCHCODRAFT_71182</name>
</gene>
<dbReference type="AlphaFoldDB" id="D8QKV6"/>
<evidence type="ECO:0000259" key="5">
    <source>
        <dbReference type="Pfam" id="PF00248"/>
    </source>
</evidence>
<evidence type="ECO:0000256" key="3">
    <source>
        <dbReference type="PIRSR" id="PIRSR000097-2"/>
    </source>
</evidence>
<feature type="site" description="Lowers pKa of active site Tyr" evidence="4">
    <location>
        <position position="78"/>
    </location>
</feature>
<dbReference type="OrthoDB" id="416253at2759"/>
<organism evidence="7">
    <name type="scientific">Schizophyllum commune (strain H4-8 / FGSC 9210)</name>
    <name type="common">Split gill fungus</name>
    <dbReference type="NCBI Taxonomy" id="578458"/>
    <lineage>
        <taxon>Eukaryota</taxon>
        <taxon>Fungi</taxon>
        <taxon>Dikarya</taxon>
        <taxon>Basidiomycota</taxon>
        <taxon>Agaricomycotina</taxon>
        <taxon>Agaricomycetes</taxon>
        <taxon>Agaricomycetidae</taxon>
        <taxon>Agaricales</taxon>
        <taxon>Schizophyllaceae</taxon>
        <taxon>Schizophyllum</taxon>
    </lineage>
</organism>
<dbReference type="GeneID" id="9593042"/>
<dbReference type="PROSITE" id="PS00798">
    <property type="entry name" value="ALDOKETO_REDUCTASE_1"/>
    <property type="match status" value="1"/>
</dbReference>
<dbReference type="FunFam" id="3.20.20.100:FF:000002">
    <property type="entry name" value="2,5-diketo-D-gluconic acid reductase A"/>
    <property type="match status" value="1"/>
</dbReference>
<sequence length="320" mass="35338">MAAPQKTVKLNNGLEIPILGLGTWKSAPGEVSKAVEYALKEAGYRHIDCAFGYGNEKEVGEGIRASGVPREQIWITSKLWSTYHRKVEEALDITLKNLGVDYLDLFLMHWPVPLRPNEKNDLIPLRPDGSRDVDEEWKITDTWKQLEELQKKGKVRSIGVSNMSQKTLEKFLPKVSIKPAVNQLEIHVYNPQHELLAYLRKEGIVPQAYSPLGSTGSPLVSDEVVVEVAKTRGVQPVDVLLGYLVAKDIIVLPKSVTPARIASNYSGALSAASKLSADDIAKLDSLAAAGKQKRFVAPPWPVDLGFADWPTPETVYHVSI</sequence>